<keyword evidence="3 5" id="KW-0808">Transferase</keyword>
<keyword evidence="2 5" id="KW-0328">Glycosyltransferase</keyword>
<dbReference type="InterPro" id="IPR001173">
    <property type="entry name" value="Glyco_trans_2-like"/>
</dbReference>
<dbReference type="InterPro" id="IPR050834">
    <property type="entry name" value="Glycosyltransf_2"/>
</dbReference>
<evidence type="ECO:0000256" key="1">
    <source>
        <dbReference type="ARBA" id="ARBA00006739"/>
    </source>
</evidence>
<evidence type="ECO:0000256" key="2">
    <source>
        <dbReference type="ARBA" id="ARBA00022676"/>
    </source>
</evidence>
<evidence type="ECO:0000313" key="6">
    <source>
        <dbReference type="Proteomes" id="UP001595798"/>
    </source>
</evidence>
<evidence type="ECO:0000256" key="3">
    <source>
        <dbReference type="ARBA" id="ARBA00022679"/>
    </source>
</evidence>
<organism evidence="5 6">
    <name type="scientific">Marinobacter lacisalsi</name>
    <dbReference type="NCBI Taxonomy" id="475979"/>
    <lineage>
        <taxon>Bacteria</taxon>
        <taxon>Pseudomonadati</taxon>
        <taxon>Pseudomonadota</taxon>
        <taxon>Gammaproteobacteria</taxon>
        <taxon>Pseudomonadales</taxon>
        <taxon>Marinobacteraceae</taxon>
        <taxon>Marinobacter</taxon>
    </lineage>
</organism>
<dbReference type="SUPFAM" id="SSF53448">
    <property type="entry name" value="Nucleotide-diphospho-sugar transferases"/>
    <property type="match status" value="1"/>
</dbReference>
<dbReference type="Proteomes" id="UP001595798">
    <property type="component" value="Unassembled WGS sequence"/>
</dbReference>
<dbReference type="PANTHER" id="PTHR43685:SF5">
    <property type="entry name" value="GLYCOSYLTRANSFERASE EPSE-RELATED"/>
    <property type="match status" value="1"/>
</dbReference>
<feature type="domain" description="Glycosyltransferase 2-like" evidence="4">
    <location>
        <begin position="5"/>
        <end position="163"/>
    </location>
</feature>
<reference evidence="6" key="1">
    <citation type="journal article" date="2019" name="Int. J. Syst. Evol. Microbiol.">
        <title>The Global Catalogue of Microorganisms (GCM) 10K type strain sequencing project: providing services to taxonomists for standard genome sequencing and annotation.</title>
        <authorList>
            <consortium name="The Broad Institute Genomics Platform"/>
            <consortium name="The Broad Institute Genome Sequencing Center for Infectious Disease"/>
            <person name="Wu L."/>
            <person name="Ma J."/>
        </authorList>
    </citation>
    <scope>NUCLEOTIDE SEQUENCE [LARGE SCALE GENOMIC DNA]</scope>
    <source>
        <strain evidence="6">CECT 7297</strain>
    </source>
</reference>
<accession>A0ABV8QL17</accession>
<comment type="similarity">
    <text evidence="1">Belongs to the glycosyltransferase 2 family.</text>
</comment>
<proteinExistence type="inferred from homology"/>
<dbReference type="PANTHER" id="PTHR43685">
    <property type="entry name" value="GLYCOSYLTRANSFERASE"/>
    <property type="match status" value="1"/>
</dbReference>
<dbReference type="RefSeq" id="WP_379890169.1">
    <property type="nucleotide sequence ID" value="NZ_JBHSDI010000063.1"/>
</dbReference>
<dbReference type="EC" id="2.4.-.-" evidence="5"/>
<comment type="caution">
    <text evidence="5">The sequence shown here is derived from an EMBL/GenBank/DDBJ whole genome shotgun (WGS) entry which is preliminary data.</text>
</comment>
<protein>
    <submittedName>
        <fullName evidence="5">Glycosyltransferase</fullName>
        <ecNumber evidence="5">2.4.-.-</ecNumber>
    </submittedName>
</protein>
<name>A0ABV8QL17_9GAMM</name>
<dbReference type="Pfam" id="PF00535">
    <property type="entry name" value="Glycos_transf_2"/>
    <property type="match status" value="1"/>
</dbReference>
<sequence>MSRVTVVSVFYNRAALVEESVRSLQCQTLDDYEILLVDDGSSDDTLNRLRLFEDHRTRVVSGPNQGLVGALNGAIAQARGQYIAIHGSGDVSFPQRLALQAEVLDKRTDVGVVGCRSEIVTMQSSRPPHIDKQAYDGAAHKLILDWNPFHHGEVMFRKALFDQVGGYRPFFVCGQDRDLWCRMSQHCHFLVLGDVLYRKFTKVPGSVAADPHRLMLQRYLSDFALYCHRERLAGRPDPLSCHGEQGALFRPPSRRLAREMCVIGSRCAADGDLETARMFYRRGLQENGYLPARILYFLAAAMPGVLLGAGDAWRKLARVLQKARWSFGSRGV</sequence>
<dbReference type="GO" id="GO:0016757">
    <property type="term" value="F:glycosyltransferase activity"/>
    <property type="evidence" value="ECO:0007669"/>
    <property type="project" value="UniProtKB-KW"/>
</dbReference>
<gene>
    <name evidence="5" type="ORF">ACFOZ5_18595</name>
</gene>
<dbReference type="EMBL" id="JBHSDI010000063">
    <property type="protein sequence ID" value="MFC4261035.1"/>
    <property type="molecule type" value="Genomic_DNA"/>
</dbReference>
<evidence type="ECO:0000313" key="5">
    <source>
        <dbReference type="EMBL" id="MFC4261035.1"/>
    </source>
</evidence>
<dbReference type="InterPro" id="IPR029044">
    <property type="entry name" value="Nucleotide-diphossugar_trans"/>
</dbReference>
<keyword evidence="6" id="KW-1185">Reference proteome</keyword>
<dbReference type="Gene3D" id="3.90.550.10">
    <property type="entry name" value="Spore Coat Polysaccharide Biosynthesis Protein SpsA, Chain A"/>
    <property type="match status" value="1"/>
</dbReference>
<evidence type="ECO:0000259" key="4">
    <source>
        <dbReference type="Pfam" id="PF00535"/>
    </source>
</evidence>